<organism evidence="2 3">
    <name type="scientific">Pan troglodytes</name>
    <name type="common">Chimpanzee</name>
    <dbReference type="NCBI Taxonomy" id="9598"/>
    <lineage>
        <taxon>Eukaryota</taxon>
        <taxon>Metazoa</taxon>
        <taxon>Chordata</taxon>
        <taxon>Craniata</taxon>
        <taxon>Vertebrata</taxon>
        <taxon>Euteleostomi</taxon>
        <taxon>Mammalia</taxon>
        <taxon>Eutheria</taxon>
        <taxon>Euarchontoglires</taxon>
        <taxon>Primates</taxon>
        <taxon>Haplorrhini</taxon>
        <taxon>Catarrhini</taxon>
        <taxon>Hominidae</taxon>
        <taxon>Pan</taxon>
    </lineage>
</organism>
<feature type="compositionally biased region" description="Basic and acidic residues" evidence="1">
    <location>
        <begin position="1"/>
        <end position="14"/>
    </location>
</feature>
<dbReference type="EMBL" id="NBAG03000271">
    <property type="protein sequence ID" value="PNI53744.1"/>
    <property type="molecule type" value="Genomic_DNA"/>
</dbReference>
<evidence type="ECO:0000256" key="1">
    <source>
        <dbReference type="SAM" id="MobiDB-lite"/>
    </source>
</evidence>
<accession>A0A2J8M2I6</accession>
<feature type="compositionally biased region" description="Polar residues" evidence="1">
    <location>
        <begin position="15"/>
        <end position="24"/>
    </location>
</feature>
<dbReference type="Proteomes" id="UP000236370">
    <property type="component" value="Unassembled WGS sequence"/>
</dbReference>
<evidence type="ECO:0000313" key="3">
    <source>
        <dbReference type="Proteomes" id="UP000236370"/>
    </source>
</evidence>
<evidence type="ECO:0000313" key="2">
    <source>
        <dbReference type="EMBL" id="PNI53744.1"/>
    </source>
</evidence>
<name>A0A2J8M2I6_PANTR</name>
<dbReference type="AlphaFoldDB" id="A0A2J8M2I6"/>
<feature type="region of interest" description="Disordered" evidence="1">
    <location>
        <begin position="1"/>
        <end position="44"/>
    </location>
</feature>
<protein>
    <submittedName>
        <fullName evidence="2">SGMS2 isoform 5</fullName>
    </submittedName>
</protein>
<reference evidence="2 3" key="1">
    <citation type="submission" date="2017-12" db="EMBL/GenBank/DDBJ databases">
        <title>High-resolution comparative analysis of great ape genomes.</title>
        <authorList>
            <person name="Pollen A."/>
            <person name="Hastie A."/>
            <person name="Hormozdiari F."/>
            <person name="Dougherty M."/>
            <person name="Liu R."/>
            <person name="Chaisson M."/>
            <person name="Hoppe E."/>
            <person name="Hill C."/>
            <person name="Pang A."/>
            <person name="Hillier L."/>
            <person name="Baker C."/>
            <person name="Armstrong J."/>
            <person name="Shendure J."/>
            <person name="Paten B."/>
            <person name="Wilson R."/>
            <person name="Chao H."/>
            <person name="Schneider V."/>
            <person name="Ventura M."/>
            <person name="Kronenberg Z."/>
            <person name="Murali S."/>
            <person name="Gordon D."/>
            <person name="Cantsilieris S."/>
            <person name="Munson K."/>
            <person name="Nelson B."/>
            <person name="Raja A."/>
            <person name="Underwood J."/>
            <person name="Diekhans M."/>
            <person name="Fiddes I."/>
            <person name="Haussler D."/>
            <person name="Eichler E."/>
        </authorList>
    </citation>
    <scope>NUCLEOTIDE SEQUENCE [LARGE SCALE GENOMIC DNA]</scope>
    <source>
        <strain evidence="2">Yerkes chimp pedigree #C0471</strain>
    </source>
</reference>
<sequence>MDIIETAKLEEHLENQPSDPTNTYARPAEPVEEENKNGNGKPKS</sequence>
<proteinExistence type="predicted"/>
<gene>
    <name evidence="2" type="ORF">CK820_G0024119</name>
</gene>
<comment type="caution">
    <text evidence="2">The sequence shown here is derived from an EMBL/GenBank/DDBJ whole genome shotgun (WGS) entry which is preliminary data.</text>
</comment>
<feature type="non-terminal residue" evidence="2">
    <location>
        <position position="44"/>
    </location>
</feature>